<protein>
    <submittedName>
        <fullName evidence="1">Asparaginase</fullName>
    </submittedName>
</protein>
<evidence type="ECO:0000313" key="1">
    <source>
        <dbReference type="EMBL" id="TGY65763.1"/>
    </source>
</evidence>
<reference evidence="1" key="1">
    <citation type="submission" date="2019-04" db="EMBL/GenBank/DDBJ databases">
        <title>Microbes associate with the intestines of laboratory mice.</title>
        <authorList>
            <person name="Navarre W."/>
            <person name="Wong E."/>
            <person name="Huang K."/>
            <person name="Tropini C."/>
            <person name="Ng K."/>
            <person name="Yu B."/>
        </authorList>
    </citation>
    <scope>NUCLEOTIDE SEQUENCE</scope>
    <source>
        <strain evidence="1">NM09_H32</strain>
    </source>
</reference>
<organism evidence="1 2">
    <name type="scientific">Dubosiella muris</name>
    <dbReference type="NCBI Taxonomy" id="3038133"/>
    <lineage>
        <taxon>Bacteria</taxon>
        <taxon>Bacillati</taxon>
        <taxon>Bacillota</taxon>
        <taxon>Erysipelotrichia</taxon>
        <taxon>Erysipelotrichales</taxon>
        <taxon>Erysipelotrichaceae</taxon>
        <taxon>Dubosiella</taxon>
    </lineage>
</organism>
<proteinExistence type="predicted"/>
<keyword evidence="2" id="KW-1185">Reference proteome</keyword>
<comment type="caution">
    <text evidence="1">The sequence shown here is derived from an EMBL/GenBank/DDBJ whole genome shotgun (WGS) entry which is preliminary data.</text>
</comment>
<evidence type="ECO:0000313" key="2">
    <source>
        <dbReference type="Proteomes" id="UP000308836"/>
    </source>
</evidence>
<dbReference type="EMBL" id="SRYG01000013">
    <property type="protein sequence ID" value="TGY65763.1"/>
    <property type="molecule type" value="Genomic_DNA"/>
</dbReference>
<accession>A0AC61R6Q8</accession>
<sequence>MKTIAIIATGGTIAGQGSASAYKAGEIDVDSIIASIPRINELARLHLISLYQKDSNDITARDWVELRNLCYALGHDDSIDGIVITHGTDSFEETAYFLNLTLDIRKPVVMTGAMRPATATSADGPMNLYEAVALATHPQASDAGVLAVFSDTIYSGRDITKTNSIKTDAFKMGEFGTLGYMRDEKVYLQNMPYRMHTYQSEFSTLEYDTLPKVSIYYVHADCDPKLLEWMLAHNDGVVLAGSGSGNYPDSIRRVLETNETSCVVVRASRILEGAVFDSDVFDPLRKTIPAYRLSPHKARILLMVGLAAGCDEERLRKAFETY</sequence>
<dbReference type="Proteomes" id="UP000308836">
    <property type="component" value="Unassembled WGS sequence"/>
</dbReference>
<gene>
    <name evidence="1" type="ORF">E5336_07215</name>
</gene>
<name>A0AC61R6Q8_9FIRM</name>